<evidence type="ECO:0000313" key="4">
    <source>
        <dbReference type="Proteomes" id="UP000321571"/>
    </source>
</evidence>
<dbReference type="InterPro" id="IPR046281">
    <property type="entry name" value="DUF6318"/>
</dbReference>
<proteinExistence type="predicted"/>
<organism evidence="3 4">
    <name type="scientific">Aeromicrobium terrae</name>
    <dbReference type="NCBI Taxonomy" id="2498846"/>
    <lineage>
        <taxon>Bacteria</taxon>
        <taxon>Bacillati</taxon>
        <taxon>Actinomycetota</taxon>
        <taxon>Actinomycetes</taxon>
        <taxon>Propionibacteriales</taxon>
        <taxon>Nocardioidaceae</taxon>
        <taxon>Aeromicrobium</taxon>
    </lineage>
</organism>
<protein>
    <recommendedName>
        <fullName evidence="2">DUF6318 domain-containing protein</fullName>
    </recommendedName>
</protein>
<dbReference type="OrthoDB" id="3748111at2"/>
<feature type="domain" description="DUF6318" evidence="2">
    <location>
        <begin position="38"/>
        <end position="108"/>
    </location>
</feature>
<name>A0A5C8NN16_9ACTN</name>
<comment type="caution">
    <text evidence="3">The sequence shown here is derived from an EMBL/GenBank/DDBJ whole genome shotgun (WGS) entry which is preliminary data.</text>
</comment>
<evidence type="ECO:0000256" key="1">
    <source>
        <dbReference type="SAM" id="MobiDB-lite"/>
    </source>
</evidence>
<dbReference type="AlphaFoldDB" id="A0A5C8NN16"/>
<sequence>MRIVTLAIAGLLLFSGCSSDPRPIEPPRKSATPTLAPPDLPNEAKKDTPSGAATFVGFWVSAFNYAAKTGDGHLMVKHAPKCKPCREYAGDFKSLKQSERPKGAAWTLNDVRVGGSRDPIEVVTEVKVEGEKALVPLTFVLNDHAPFQLVDIYRRGT</sequence>
<dbReference type="Pfam" id="PF19843">
    <property type="entry name" value="DUF6318"/>
    <property type="match status" value="1"/>
</dbReference>
<reference evidence="3 4" key="1">
    <citation type="submission" date="2019-06" db="EMBL/GenBank/DDBJ databases">
        <title>Aeromicrobium sp. nov., isolated from a maize field.</title>
        <authorList>
            <person name="Lin S.-Y."/>
            <person name="Tsai C.-F."/>
            <person name="Young C.-C."/>
        </authorList>
    </citation>
    <scope>NUCLEOTIDE SEQUENCE [LARGE SCALE GENOMIC DNA]</scope>
    <source>
        <strain evidence="3 4">CC-CFT486</strain>
    </source>
</reference>
<evidence type="ECO:0000259" key="2">
    <source>
        <dbReference type="Pfam" id="PF19843"/>
    </source>
</evidence>
<dbReference type="Proteomes" id="UP000321571">
    <property type="component" value="Unassembled WGS sequence"/>
</dbReference>
<accession>A0A5C8NN16</accession>
<feature type="region of interest" description="Disordered" evidence="1">
    <location>
        <begin position="22"/>
        <end position="48"/>
    </location>
</feature>
<dbReference type="RefSeq" id="WP_147683618.1">
    <property type="nucleotide sequence ID" value="NZ_VDUX01000001.1"/>
</dbReference>
<dbReference type="EMBL" id="VDUX01000001">
    <property type="protein sequence ID" value="TXL63214.1"/>
    <property type="molecule type" value="Genomic_DNA"/>
</dbReference>
<evidence type="ECO:0000313" key="3">
    <source>
        <dbReference type="EMBL" id="TXL63214.1"/>
    </source>
</evidence>
<dbReference type="PROSITE" id="PS51257">
    <property type="entry name" value="PROKAR_LIPOPROTEIN"/>
    <property type="match status" value="1"/>
</dbReference>
<gene>
    <name evidence="3" type="ORF">FHP06_03030</name>
</gene>
<keyword evidence="4" id="KW-1185">Reference proteome</keyword>